<protein>
    <submittedName>
        <fullName evidence="7">MFS transporter</fullName>
    </submittedName>
</protein>
<comment type="caution">
    <text evidence="7">The sequence shown here is derived from an EMBL/GenBank/DDBJ whole genome shotgun (WGS) entry which is preliminary data.</text>
</comment>
<reference evidence="7 8" key="1">
    <citation type="submission" date="2020-01" db="EMBL/GenBank/DDBJ databases">
        <title>Insect and environment-associated Actinomycetes.</title>
        <authorList>
            <person name="Currrie C."/>
            <person name="Chevrette M."/>
            <person name="Carlson C."/>
            <person name="Stubbendieck R."/>
            <person name="Wendt-Pienkowski E."/>
        </authorList>
    </citation>
    <scope>NUCLEOTIDE SEQUENCE [LARGE SCALE GENOMIC DNA]</scope>
    <source>
        <strain evidence="7 8">SID7754</strain>
    </source>
</reference>
<comment type="subcellular location">
    <subcellularLocation>
        <location evidence="1">Cell membrane</location>
        <topology evidence="1">Multi-pass membrane protein</topology>
    </subcellularLocation>
</comment>
<evidence type="ECO:0000256" key="4">
    <source>
        <dbReference type="ARBA" id="ARBA00022989"/>
    </source>
</evidence>
<dbReference type="EMBL" id="JAAGMR010000159">
    <property type="protein sequence ID" value="NEB92678.1"/>
    <property type="molecule type" value="Genomic_DNA"/>
</dbReference>
<feature type="transmembrane region" description="Helical" evidence="6">
    <location>
        <begin position="75"/>
        <end position="96"/>
    </location>
</feature>
<evidence type="ECO:0000313" key="7">
    <source>
        <dbReference type="EMBL" id="NEB92678.1"/>
    </source>
</evidence>
<feature type="transmembrane region" description="Helical" evidence="6">
    <location>
        <begin position="337"/>
        <end position="354"/>
    </location>
</feature>
<dbReference type="GO" id="GO:0005886">
    <property type="term" value="C:plasma membrane"/>
    <property type="evidence" value="ECO:0007669"/>
    <property type="project" value="UniProtKB-SubCell"/>
</dbReference>
<dbReference type="PANTHER" id="PTHR23513:SF11">
    <property type="entry name" value="STAPHYLOFERRIN A TRANSPORTER"/>
    <property type="match status" value="1"/>
</dbReference>
<evidence type="ECO:0000256" key="2">
    <source>
        <dbReference type="ARBA" id="ARBA00022475"/>
    </source>
</evidence>
<evidence type="ECO:0000313" key="8">
    <source>
        <dbReference type="Proteomes" id="UP000470520"/>
    </source>
</evidence>
<dbReference type="Proteomes" id="UP000470520">
    <property type="component" value="Unassembled WGS sequence"/>
</dbReference>
<feature type="transmembrane region" description="Helical" evidence="6">
    <location>
        <begin position="138"/>
        <end position="161"/>
    </location>
</feature>
<proteinExistence type="predicted"/>
<feature type="transmembrane region" description="Helical" evidence="6">
    <location>
        <begin position="312"/>
        <end position="331"/>
    </location>
</feature>
<dbReference type="Pfam" id="PF07690">
    <property type="entry name" value="MFS_1"/>
    <property type="match status" value="1"/>
</dbReference>
<keyword evidence="5 6" id="KW-0472">Membrane</keyword>
<dbReference type="SUPFAM" id="SSF103473">
    <property type="entry name" value="MFS general substrate transporter"/>
    <property type="match status" value="1"/>
</dbReference>
<feature type="transmembrane region" description="Helical" evidence="6">
    <location>
        <begin position="50"/>
        <end position="68"/>
    </location>
</feature>
<dbReference type="InterPro" id="IPR011701">
    <property type="entry name" value="MFS"/>
</dbReference>
<gene>
    <name evidence="7" type="ORF">G3I21_13360</name>
</gene>
<sequence length="369" mass="35004">MSGPALMLAGFAVTGSAAAGSALLAGLTISAVVGGPALGLLLDRVERPGWLLAGVLGLYGGGLGLVLLGLGRVPFAAVLGLAVVAGVAGPAVAGGWTAQLPRVVPGGVLGRANVLDAMTFGVASLAGPALAGGVAEGVGAAGAVVAAGALVGVAVPVAWGLPRAPGRRTARGGFAAGVRFVLRNSALARATFTSVGCCTAQGVLAACVPLLGERALGGAARGAVLLSCAAGAGLVANGVCARLVVAPDAVIRLGAVVQAAGLALAATGRPAALLGAALLVGAGEGPQLTALFAVRHRESPDRLRGQIFTTGASMKITGFAVGAALAGPLAAHSVPGALLLGAGVAAVSCVRATGPSTRSRLTRRGAGGA</sequence>
<evidence type="ECO:0000256" key="1">
    <source>
        <dbReference type="ARBA" id="ARBA00004651"/>
    </source>
</evidence>
<dbReference type="GO" id="GO:0022857">
    <property type="term" value="F:transmembrane transporter activity"/>
    <property type="evidence" value="ECO:0007669"/>
    <property type="project" value="InterPro"/>
</dbReference>
<evidence type="ECO:0000256" key="6">
    <source>
        <dbReference type="SAM" id="Phobius"/>
    </source>
</evidence>
<evidence type="ECO:0000256" key="5">
    <source>
        <dbReference type="ARBA" id="ARBA00023136"/>
    </source>
</evidence>
<name>A0A7K3QRZ8_9ACTN</name>
<dbReference type="AlphaFoldDB" id="A0A7K3QRZ8"/>
<keyword evidence="4 6" id="KW-1133">Transmembrane helix</keyword>
<dbReference type="Gene3D" id="1.20.1250.20">
    <property type="entry name" value="MFS general substrate transporter like domains"/>
    <property type="match status" value="1"/>
</dbReference>
<evidence type="ECO:0000256" key="3">
    <source>
        <dbReference type="ARBA" id="ARBA00022692"/>
    </source>
</evidence>
<keyword evidence="3 6" id="KW-0812">Transmembrane</keyword>
<organism evidence="7 8">
    <name type="scientific">Streptomyces bauhiniae</name>
    <dbReference type="NCBI Taxonomy" id="2340725"/>
    <lineage>
        <taxon>Bacteria</taxon>
        <taxon>Bacillati</taxon>
        <taxon>Actinomycetota</taxon>
        <taxon>Actinomycetes</taxon>
        <taxon>Kitasatosporales</taxon>
        <taxon>Streptomycetaceae</taxon>
        <taxon>Streptomyces</taxon>
    </lineage>
</organism>
<dbReference type="InterPro" id="IPR036259">
    <property type="entry name" value="MFS_trans_sf"/>
</dbReference>
<keyword evidence="2" id="KW-1003">Cell membrane</keyword>
<dbReference type="PANTHER" id="PTHR23513">
    <property type="entry name" value="INTEGRAL MEMBRANE EFFLUX PROTEIN-RELATED"/>
    <property type="match status" value="1"/>
</dbReference>
<accession>A0A7K3QRZ8</accession>